<accession>A0AAW8TPH2</accession>
<dbReference type="AlphaFoldDB" id="A0AAW8TPH2"/>
<evidence type="ECO:0000313" key="1">
    <source>
        <dbReference type="EMBL" id="MDT2797090.1"/>
    </source>
</evidence>
<proteinExistence type="predicted"/>
<name>A0AAW8TPH2_9ENTE</name>
<gene>
    <name evidence="1" type="ORF">P7H47_07530</name>
</gene>
<evidence type="ECO:0000313" key="2">
    <source>
        <dbReference type="Proteomes" id="UP001255696"/>
    </source>
</evidence>
<dbReference type="Proteomes" id="UP001255696">
    <property type="component" value="Unassembled WGS sequence"/>
</dbReference>
<reference evidence="1" key="1">
    <citation type="submission" date="2023-03" db="EMBL/GenBank/DDBJ databases">
        <authorList>
            <person name="Shen W."/>
            <person name="Cai J."/>
        </authorList>
    </citation>
    <scope>NUCLEOTIDE SEQUENCE</scope>
    <source>
        <strain evidence="1">B245-2</strain>
    </source>
</reference>
<protein>
    <submittedName>
        <fullName evidence="1">Uncharacterized protein</fullName>
    </submittedName>
</protein>
<organism evidence="1 2">
    <name type="scientific">Enterococcus cecorum</name>
    <dbReference type="NCBI Taxonomy" id="44008"/>
    <lineage>
        <taxon>Bacteria</taxon>
        <taxon>Bacillati</taxon>
        <taxon>Bacillota</taxon>
        <taxon>Bacilli</taxon>
        <taxon>Lactobacillales</taxon>
        <taxon>Enterococcaceae</taxon>
        <taxon>Enterococcus</taxon>
    </lineage>
</organism>
<dbReference type="EMBL" id="JARQBI010000016">
    <property type="protein sequence ID" value="MDT2797090.1"/>
    <property type="molecule type" value="Genomic_DNA"/>
</dbReference>
<sequence>MELRAELEKINLTSKASKLILEIADDMLGEKLPELQELIGKDVTIQIRPTNVQGTIWEEDDKNEK</sequence>
<comment type="caution">
    <text evidence="1">The sequence shown here is derived from an EMBL/GenBank/DDBJ whole genome shotgun (WGS) entry which is preliminary data.</text>
</comment>
<dbReference type="RefSeq" id="WP_311897778.1">
    <property type="nucleotide sequence ID" value="NZ_JARQBI010000016.1"/>
</dbReference>